<dbReference type="OrthoDB" id="439808at2759"/>
<feature type="domain" description="RRM" evidence="4">
    <location>
        <begin position="10"/>
        <end position="88"/>
    </location>
</feature>
<reference evidence="5" key="1">
    <citation type="submission" date="2020-07" db="EMBL/GenBank/DDBJ databases">
        <title>The High-quality genome of the commercially important snow crab, Chionoecetes opilio.</title>
        <authorList>
            <person name="Jeong J.-H."/>
            <person name="Ryu S."/>
        </authorList>
    </citation>
    <scope>NUCLEOTIDE SEQUENCE</scope>
    <source>
        <strain evidence="5">MADBK_172401_WGS</strain>
        <tissue evidence="5">Digestive gland</tissue>
    </source>
</reference>
<dbReference type="AlphaFoldDB" id="A0A8J4XTY1"/>
<feature type="region of interest" description="Disordered" evidence="3">
    <location>
        <begin position="136"/>
        <end position="157"/>
    </location>
</feature>
<dbReference type="SUPFAM" id="SSF54928">
    <property type="entry name" value="RNA-binding domain, RBD"/>
    <property type="match status" value="1"/>
</dbReference>
<dbReference type="PROSITE" id="PS50102">
    <property type="entry name" value="RRM"/>
    <property type="match status" value="1"/>
</dbReference>
<dbReference type="EMBL" id="JACEEZ010020317">
    <property type="protein sequence ID" value="KAG0714698.1"/>
    <property type="molecule type" value="Genomic_DNA"/>
</dbReference>
<dbReference type="CDD" id="cd00590">
    <property type="entry name" value="RRM_SF"/>
    <property type="match status" value="1"/>
</dbReference>
<accession>A0A8J4XTY1</accession>
<evidence type="ECO:0000256" key="1">
    <source>
        <dbReference type="ARBA" id="ARBA00022884"/>
    </source>
</evidence>
<name>A0A8J4XTY1_CHIOP</name>
<dbReference type="Proteomes" id="UP000770661">
    <property type="component" value="Unassembled WGS sequence"/>
</dbReference>
<dbReference type="GO" id="GO:0003723">
    <property type="term" value="F:RNA binding"/>
    <property type="evidence" value="ECO:0007669"/>
    <property type="project" value="UniProtKB-UniRule"/>
</dbReference>
<evidence type="ECO:0000259" key="4">
    <source>
        <dbReference type="PROSITE" id="PS50102"/>
    </source>
</evidence>
<evidence type="ECO:0000313" key="6">
    <source>
        <dbReference type="Proteomes" id="UP000770661"/>
    </source>
</evidence>
<organism evidence="5 6">
    <name type="scientific">Chionoecetes opilio</name>
    <name type="common">Atlantic snow crab</name>
    <name type="synonym">Cancer opilio</name>
    <dbReference type="NCBI Taxonomy" id="41210"/>
    <lineage>
        <taxon>Eukaryota</taxon>
        <taxon>Metazoa</taxon>
        <taxon>Ecdysozoa</taxon>
        <taxon>Arthropoda</taxon>
        <taxon>Crustacea</taxon>
        <taxon>Multicrustacea</taxon>
        <taxon>Malacostraca</taxon>
        <taxon>Eumalacostraca</taxon>
        <taxon>Eucarida</taxon>
        <taxon>Decapoda</taxon>
        <taxon>Pleocyemata</taxon>
        <taxon>Brachyura</taxon>
        <taxon>Eubrachyura</taxon>
        <taxon>Majoidea</taxon>
        <taxon>Majidae</taxon>
        <taxon>Chionoecetes</taxon>
    </lineage>
</organism>
<comment type="caution">
    <text evidence="5">The sequence shown here is derived from an EMBL/GenBank/DDBJ whole genome shotgun (WGS) entry which is preliminary data.</text>
</comment>
<keyword evidence="1 2" id="KW-0694">RNA-binding</keyword>
<keyword evidence="6" id="KW-1185">Reference proteome</keyword>
<sequence>MAKTGKTLAVTVVVQNLPVGTSEHQLRAICENLREVLDVEIPIRTTRFNKSIYGFVQFSSLEAAHVAVRKLSGKTVETHSLGAQIARGHWRNCNEDTVTRGVPGEAQENHNQDSNMCEDDQSVTILQECRRQWQLHRRRHHDKGQPLSLALDRHTLP</sequence>
<evidence type="ECO:0000256" key="3">
    <source>
        <dbReference type="SAM" id="MobiDB-lite"/>
    </source>
</evidence>
<protein>
    <recommendedName>
        <fullName evidence="4">RRM domain-containing protein</fullName>
    </recommendedName>
</protein>
<evidence type="ECO:0000256" key="2">
    <source>
        <dbReference type="PROSITE-ProRule" id="PRU00176"/>
    </source>
</evidence>
<gene>
    <name evidence="5" type="ORF">GWK47_001503</name>
</gene>
<evidence type="ECO:0000313" key="5">
    <source>
        <dbReference type="EMBL" id="KAG0714698.1"/>
    </source>
</evidence>
<proteinExistence type="predicted"/>
<dbReference type="InterPro" id="IPR035979">
    <property type="entry name" value="RBD_domain_sf"/>
</dbReference>
<dbReference type="InterPro" id="IPR000504">
    <property type="entry name" value="RRM_dom"/>
</dbReference>
<dbReference type="SMART" id="SM00360">
    <property type="entry name" value="RRM"/>
    <property type="match status" value="1"/>
</dbReference>
<dbReference type="Gene3D" id="3.30.70.330">
    <property type="match status" value="1"/>
</dbReference>
<dbReference type="Pfam" id="PF00076">
    <property type="entry name" value="RRM_1"/>
    <property type="match status" value="1"/>
</dbReference>
<dbReference type="InterPro" id="IPR012677">
    <property type="entry name" value="Nucleotide-bd_a/b_plait_sf"/>
</dbReference>